<dbReference type="PANTHER" id="PTHR43298:SF2">
    <property type="entry name" value="FMN_FAD EXPORTER YEEO-RELATED"/>
    <property type="match status" value="1"/>
</dbReference>
<reference evidence="3 4" key="1">
    <citation type="journal article" date="2021" name="Genome Biol. Evol.">
        <title>The evolution of interdependence in a four-way mealybug symbiosis.</title>
        <authorList>
            <person name="Garber A.I."/>
            <person name="Kupper M."/>
            <person name="Laetsch D.R."/>
            <person name="Weldon S.R."/>
            <person name="Ladinsky M.S."/>
            <person name="Bjorkman P.J."/>
            <person name="McCutcheon J.P."/>
        </authorList>
    </citation>
    <scope>NUCLEOTIDE SEQUENCE [LARGE SCALE GENOMIC DNA]</scope>
    <source>
        <strain evidence="3">SOD</strain>
    </source>
</reference>
<keyword evidence="4" id="KW-1185">Reference proteome</keyword>
<feature type="transmembrane region" description="Helical" evidence="2">
    <location>
        <begin position="242"/>
        <end position="266"/>
    </location>
</feature>
<feature type="transmembrane region" description="Helical" evidence="2">
    <location>
        <begin position="311"/>
        <end position="336"/>
    </location>
</feature>
<feature type="transmembrane region" description="Helical" evidence="2">
    <location>
        <begin position="89"/>
        <end position="111"/>
    </location>
</feature>
<proteinExistence type="predicted"/>
<dbReference type="InterPro" id="IPR002528">
    <property type="entry name" value="MATE_fam"/>
</dbReference>
<evidence type="ECO:0000256" key="2">
    <source>
        <dbReference type="SAM" id="Phobius"/>
    </source>
</evidence>
<keyword evidence="2" id="KW-0812">Transmembrane</keyword>
<dbReference type="Proteomes" id="UP000811282">
    <property type="component" value="Unassembled WGS sequence"/>
</dbReference>
<dbReference type="Pfam" id="PF01554">
    <property type="entry name" value="MatE"/>
    <property type="match status" value="2"/>
</dbReference>
<feature type="transmembrane region" description="Helical" evidence="2">
    <location>
        <begin position="348"/>
        <end position="370"/>
    </location>
</feature>
<dbReference type="SUPFAM" id="SSF56059">
    <property type="entry name" value="Glutathione synthetase ATP-binding domain-like"/>
    <property type="match status" value="1"/>
</dbReference>
<keyword evidence="2" id="KW-0472">Membrane</keyword>
<gene>
    <name evidence="3" type="ORF">JZM24_07405</name>
</gene>
<evidence type="ECO:0008006" key="5">
    <source>
        <dbReference type="Google" id="ProtNLM"/>
    </source>
</evidence>
<feature type="transmembrane region" description="Helical" evidence="2">
    <location>
        <begin position="131"/>
        <end position="148"/>
    </location>
</feature>
<accession>A0ABS5YAH0</accession>
<feature type="transmembrane region" description="Helical" evidence="2">
    <location>
        <begin position="272"/>
        <end position="291"/>
    </location>
</feature>
<feature type="transmembrane region" description="Helical" evidence="2">
    <location>
        <begin position="186"/>
        <end position="206"/>
    </location>
</feature>
<protein>
    <recommendedName>
        <fullName evidence="5">MATE family efflux transporter</fullName>
    </recommendedName>
</protein>
<name>A0ABS5YAH0_9GAMM</name>
<dbReference type="InterPro" id="IPR050222">
    <property type="entry name" value="MATE_MdtK"/>
</dbReference>
<comment type="caution">
    <text evidence="3">The sequence shown here is derived from an EMBL/GenBank/DDBJ whole genome shotgun (WGS) entry which is preliminary data.</text>
</comment>
<evidence type="ECO:0000313" key="3">
    <source>
        <dbReference type="EMBL" id="MBT9432008.1"/>
    </source>
</evidence>
<keyword evidence="2" id="KW-1133">Transmembrane helix</keyword>
<dbReference type="PANTHER" id="PTHR43298">
    <property type="entry name" value="MULTIDRUG RESISTANCE PROTEIN NORM-RELATED"/>
    <property type="match status" value="1"/>
</dbReference>
<dbReference type="Gene3D" id="3.30.470.20">
    <property type="entry name" value="ATP-grasp fold, B domain"/>
    <property type="match status" value="1"/>
</dbReference>
<feature type="transmembrane region" description="Helical" evidence="2">
    <location>
        <begin position="45"/>
        <end position="68"/>
    </location>
</feature>
<dbReference type="RefSeq" id="WP_215669199.1">
    <property type="nucleotide sequence ID" value="NZ_JAFJYC010000001.1"/>
</dbReference>
<sequence length="606" mass="65201">MAIANIKYRYQQVALTAVPFILLMLSQSLNSLIDMSIVGRISVSAVAAVGLCGFIFSLLTSTVTGIMISVQTLVARNLGAGSVQQAVDALHSACMVALLAGALIMLAIPLVPGVIRLIVADGELAENCITYLQILMCAAPAIGCVRAFRGYFGGLGENRFSLLIIIGIYLCNFIIGYTLVSAGMGIRGAGLGTVAAWYMGTLLFFLSGHLLDAEYRFYTVHSLTAQLKPIVSLSWYAGVQQLFFSGGFAVMFIIASRMGTAPLAIITVLNNLMLFSVTPLIGIGMASAAFISKSLGAGRCREDGRWGNAALLVGITLFATQLLLLLDPITVMSFFLHDATLLDGQIALLRATVACVIFEVFAQILKFSLFGAGYNRQIAKLTIPLQWGVFVPSAGYLCLLQHGAIQFISPSRYLTPCMGFQQGEAIASSMLSEDEAIAAPLKRYVEQVIAALPSPQNFVFHAEVFEDRHGDLKLCEIAARAGGGPVIPAIETVYGLNLKEIAFKSILGQPQALTCLGKRNGRLSGWLIIPNRYPQARVENLPAHCPFPDVVNYNVFYQNGAAFADSYQVLAEIIVTGESTRHIAATLSQVMAWFNDTVQWHAQGNE</sequence>
<feature type="transmembrane region" description="Helical" evidence="2">
    <location>
        <begin position="12"/>
        <end position="33"/>
    </location>
</feature>
<keyword evidence="1" id="KW-0813">Transport</keyword>
<dbReference type="EMBL" id="JAFJYC010000001">
    <property type="protein sequence ID" value="MBT9432008.1"/>
    <property type="molecule type" value="Genomic_DNA"/>
</dbReference>
<evidence type="ECO:0000256" key="1">
    <source>
        <dbReference type="ARBA" id="ARBA00022448"/>
    </source>
</evidence>
<feature type="transmembrane region" description="Helical" evidence="2">
    <location>
        <begin position="160"/>
        <end position="180"/>
    </location>
</feature>
<organism evidence="3 4">
    <name type="scientific">Candidatus Sodalis endolongispinus</name>
    <dbReference type="NCBI Taxonomy" id="2812662"/>
    <lineage>
        <taxon>Bacteria</taxon>
        <taxon>Pseudomonadati</taxon>
        <taxon>Pseudomonadota</taxon>
        <taxon>Gammaproteobacteria</taxon>
        <taxon>Enterobacterales</taxon>
        <taxon>Bruguierivoracaceae</taxon>
        <taxon>Sodalis</taxon>
    </lineage>
</organism>
<evidence type="ECO:0000313" key="4">
    <source>
        <dbReference type="Proteomes" id="UP000811282"/>
    </source>
</evidence>